<feature type="domain" description="DUF11" evidence="1">
    <location>
        <begin position="546"/>
        <end position="628"/>
    </location>
</feature>
<dbReference type="InterPro" id="IPR013783">
    <property type="entry name" value="Ig-like_fold"/>
</dbReference>
<dbReference type="PANTHER" id="PTHR34819:SF3">
    <property type="entry name" value="CELL SURFACE PROTEIN"/>
    <property type="match status" value="1"/>
</dbReference>
<dbReference type="InterPro" id="IPR001434">
    <property type="entry name" value="OmcB-like_DUF11"/>
</dbReference>
<gene>
    <name evidence="2" type="primary">omcB_1</name>
    <name evidence="2" type="ORF">ETAA1_10770</name>
</gene>
<proteinExistence type="predicted"/>
<evidence type="ECO:0000313" key="3">
    <source>
        <dbReference type="Proteomes" id="UP000319576"/>
    </source>
</evidence>
<accession>A0A517XNU0</accession>
<dbReference type="Proteomes" id="UP000319576">
    <property type="component" value="Chromosome"/>
</dbReference>
<reference evidence="2 3" key="1">
    <citation type="submission" date="2019-02" db="EMBL/GenBank/DDBJ databases">
        <title>Deep-cultivation of Planctomycetes and their phenomic and genomic characterization uncovers novel biology.</title>
        <authorList>
            <person name="Wiegand S."/>
            <person name="Jogler M."/>
            <person name="Boedeker C."/>
            <person name="Pinto D."/>
            <person name="Vollmers J."/>
            <person name="Rivas-Marin E."/>
            <person name="Kohn T."/>
            <person name="Peeters S.H."/>
            <person name="Heuer A."/>
            <person name="Rast P."/>
            <person name="Oberbeckmann S."/>
            <person name="Bunk B."/>
            <person name="Jeske O."/>
            <person name="Meyerdierks A."/>
            <person name="Storesund J.E."/>
            <person name="Kallscheuer N."/>
            <person name="Luecker S."/>
            <person name="Lage O.M."/>
            <person name="Pohl T."/>
            <person name="Merkel B.J."/>
            <person name="Hornburger P."/>
            <person name="Mueller R.-W."/>
            <person name="Bruemmer F."/>
            <person name="Labrenz M."/>
            <person name="Spormann A.M."/>
            <person name="Op den Camp H."/>
            <person name="Overmann J."/>
            <person name="Amann R."/>
            <person name="Jetten M.S.M."/>
            <person name="Mascher T."/>
            <person name="Medema M.H."/>
            <person name="Devos D.P."/>
            <person name="Kaster A.-K."/>
            <person name="Ovreas L."/>
            <person name="Rohde M."/>
            <person name="Galperin M.Y."/>
            <person name="Jogler C."/>
        </authorList>
    </citation>
    <scope>NUCLEOTIDE SEQUENCE [LARGE SCALE GENOMIC DNA]</scope>
    <source>
        <strain evidence="2 3">ETA_A1</strain>
    </source>
</reference>
<name>A0A517XNU0_9BACT</name>
<dbReference type="KEGG" id="uli:ETAA1_10770"/>
<organism evidence="2 3">
    <name type="scientific">Urbifossiella limnaea</name>
    <dbReference type="NCBI Taxonomy" id="2528023"/>
    <lineage>
        <taxon>Bacteria</taxon>
        <taxon>Pseudomonadati</taxon>
        <taxon>Planctomycetota</taxon>
        <taxon>Planctomycetia</taxon>
        <taxon>Gemmatales</taxon>
        <taxon>Gemmataceae</taxon>
        <taxon>Urbifossiella</taxon>
    </lineage>
</organism>
<sequence length="773" mass="81239">MTRRATPIAVLFAALAGGCFNSHNPSYFPYYFPGGRVLENHGKPSFGYFSDFDPKAARIEVTPADATAPLGAQVVVVASVLDKDGQPRRSRRVEWMLEGPGSIVEVDESGFYAGRGYKHDNKYAISHTCYTAHTITRGNDDPKDDVEICAGQTFCVVSCPVPGETILTAYAPGVFNWEKGRVAAKIVWGEGRFVFPPPATVRIGTEHALTTTVARFEQDGPNPPTYRVRYRLVDSEESSVVLASRSGGAAREAEATTDADGKATVRLIQTNPQAGSDRRKTRVAVEVLKAADNGQGPGTVVSRRETLIEWAAPELKLDVTAPPVAGPTAAFPATVTLANTSPVDGKEARVRVTLSDGATLERSEPPPTRQDGGALVFDLPGSRAGQAQTIAMQVRPARVGTVVVAAQADTADALSARRDATVRVDAGKLSVLVEPPAAATVGDANPFRVAVTNSGPTPARNVTVFASFDEAVKHASGKNPVELPAGTLAPGETRTFDLPLSAKLTGRYSLQATATGDGNLSASSGRVAFDVRRAELRAAVTGPKLVYVNQEFTWNVSVANAGDVAAKNVTVRAALPPEVRAKDAGDGVISAGTVEWKAGTLAPGETRTFKLGVDAVRLTGAATLAVATLADGDAASLQAKAEGTIAIVGTPAVVLELATPPGTVEVGRRATFQIRLRNQGTVSARQLDVAAVVPPELRLVKGSGPDRAEGRPGADGRVTFPVLDELRPGQAVTYTVEVDAAQPGDARFRAEVKAAHLRNPLREEQPLRVTAGR</sequence>
<dbReference type="InterPro" id="IPR051172">
    <property type="entry name" value="Chlamydia_OmcB"/>
</dbReference>
<dbReference type="PROSITE" id="PS51257">
    <property type="entry name" value="PROKAR_LIPOPROTEIN"/>
    <property type="match status" value="1"/>
</dbReference>
<evidence type="ECO:0000313" key="2">
    <source>
        <dbReference type="EMBL" id="QDU19173.1"/>
    </source>
</evidence>
<dbReference type="Pfam" id="PF01345">
    <property type="entry name" value="DUF11"/>
    <property type="match status" value="3"/>
</dbReference>
<protein>
    <submittedName>
        <fullName evidence="2">Large cysteine-rich periplasmic protein OmcB</fullName>
    </submittedName>
</protein>
<keyword evidence="3" id="KW-1185">Reference proteome</keyword>
<evidence type="ECO:0000259" key="1">
    <source>
        <dbReference type="Pfam" id="PF01345"/>
    </source>
</evidence>
<feature type="domain" description="DUF11" evidence="1">
    <location>
        <begin position="437"/>
        <end position="518"/>
    </location>
</feature>
<feature type="domain" description="DUF11" evidence="1">
    <location>
        <begin position="661"/>
        <end position="755"/>
    </location>
</feature>
<dbReference type="Gene3D" id="2.60.40.10">
    <property type="entry name" value="Immunoglobulins"/>
    <property type="match status" value="3"/>
</dbReference>
<dbReference type="PANTHER" id="PTHR34819">
    <property type="entry name" value="LARGE CYSTEINE-RICH PERIPLASMIC PROTEIN OMCB"/>
    <property type="match status" value="1"/>
</dbReference>
<dbReference type="RefSeq" id="WP_202920679.1">
    <property type="nucleotide sequence ID" value="NZ_CP036273.1"/>
</dbReference>
<dbReference type="EMBL" id="CP036273">
    <property type="protein sequence ID" value="QDU19173.1"/>
    <property type="molecule type" value="Genomic_DNA"/>
</dbReference>
<dbReference type="AlphaFoldDB" id="A0A517XNU0"/>